<comment type="caution">
    <text evidence="2">The sequence shown here is derived from an EMBL/GenBank/DDBJ whole genome shotgun (WGS) entry which is preliminary data.</text>
</comment>
<organism evidence="2 3">
    <name type="scientific">Limnobacter litoralis</name>
    <dbReference type="NCBI Taxonomy" id="481366"/>
    <lineage>
        <taxon>Bacteria</taxon>
        <taxon>Pseudomonadati</taxon>
        <taxon>Pseudomonadota</taxon>
        <taxon>Betaproteobacteria</taxon>
        <taxon>Burkholderiales</taxon>
        <taxon>Burkholderiaceae</taxon>
        <taxon>Limnobacter</taxon>
    </lineage>
</organism>
<accession>A0ABQ5YU17</accession>
<dbReference type="Pfam" id="PF02321">
    <property type="entry name" value="OEP"/>
    <property type="match status" value="2"/>
</dbReference>
<evidence type="ECO:0000313" key="3">
    <source>
        <dbReference type="Proteomes" id="UP001156664"/>
    </source>
</evidence>
<dbReference type="Proteomes" id="UP001156664">
    <property type="component" value="Unassembled WGS sequence"/>
</dbReference>
<dbReference type="PROSITE" id="PS51257">
    <property type="entry name" value="PROKAR_LIPOPROTEIN"/>
    <property type="match status" value="1"/>
</dbReference>
<reference evidence="3" key="1">
    <citation type="journal article" date="2019" name="Int. J. Syst. Evol. Microbiol.">
        <title>The Global Catalogue of Microorganisms (GCM) 10K type strain sequencing project: providing services to taxonomists for standard genome sequencing and annotation.</title>
        <authorList>
            <consortium name="The Broad Institute Genomics Platform"/>
            <consortium name="The Broad Institute Genome Sequencing Center for Infectious Disease"/>
            <person name="Wu L."/>
            <person name="Ma J."/>
        </authorList>
    </citation>
    <scope>NUCLEOTIDE SEQUENCE [LARGE SCALE GENOMIC DNA]</scope>
    <source>
        <strain evidence="3">NBRC 105857</strain>
    </source>
</reference>
<dbReference type="InterPro" id="IPR003423">
    <property type="entry name" value="OMP_efflux"/>
</dbReference>
<keyword evidence="3" id="KW-1185">Reference proteome</keyword>
<dbReference type="InterPro" id="IPR010131">
    <property type="entry name" value="MdtP/NodT-like"/>
</dbReference>
<evidence type="ECO:0008006" key="4">
    <source>
        <dbReference type="Google" id="ProtNLM"/>
    </source>
</evidence>
<name>A0ABQ5YU17_9BURK</name>
<dbReference type="RefSeq" id="WP_284280377.1">
    <property type="nucleotide sequence ID" value="NZ_BSOJ01000009.1"/>
</dbReference>
<dbReference type="Gene3D" id="1.20.1600.10">
    <property type="entry name" value="Outer membrane efflux proteins (OEP)"/>
    <property type="match status" value="1"/>
</dbReference>
<comment type="similarity">
    <text evidence="1">Belongs to the outer membrane factor (OMF) (TC 1.B.17) family.</text>
</comment>
<evidence type="ECO:0000313" key="2">
    <source>
        <dbReference type="EMBL" id="GLR25937.1"/>
    </source>
</evidence>
<dbReference type="PANTHER" id="PTHR30203">
    <property type="entry name" value="OUTER MEMBRANE CATION EFFLUX PROTEIN"/>
    <property type="match status" value="1"/>
</dbReference>
<dbReference type="EMBL" id="BSOJ01000009">
    <property type="protein sequence ID" value="GLR25937.1"/>
    <property type="molecule type" value="Genomic_DNA"/>
</dbReference>
<evidence type="ECO:0000256" key="1">
    <source>
        <dbReference type="ARBA" id="ARBA00007613"/>
    </source>
</evidence>
<sequence>MKSKEIIHKSIQIMGSLAIALATGCASEKTVPLQPQTMAESFEQRSLNDPGLLDYLRYTAGVPQGGWTLDQLTRVGFYFSPSLDAARARLKKAESETRSAELQPNPALSVPLQYASAAMKPWTYGLTFDIPIDLGGKRVAIANRARALGDVARLELGQQAWQLRSTLRKNLLDLARTVRQSTLLDRQISLESDLVAMMQKRLTVGAVSANELAIEQGSLIKAQLLRSQLSEKHLNALTALADALGLPLGALQNQQFDFGLFEGQIPALPSRIMQHLALENRADMQIALARYRVQQATLQLAVARQYPDLSLGVGYLFDQGENKYSFTPSFSNLPVFHGNSGEIDQARAGLAEALASAEIVQQHALNACSHAIQSVHLARENLDKSEQILSLQQRQAAAANRAFQVGSQSRLEVVLAKRSANRAEIQQLSNWYTFQAAIGQLENTLQRPLYDQEGQQPEPHSPRQP</sequence>
<dbReference type="SUPFAM" id="SSF56954">
    <property type="entry name" value="Outer membrane efflux proteins (OEP)"/>
    <property type="match status" value="1"/>
</dbReference>
<proteinExistence type="inferred from homology"/>
<protein>
    <recommendedName>
        <fullName evidence="4">TolC family protein</fullName>
    </recommendedName>
</protein>
<gene>
    <name evidence="2" type="ORF">GCM10007875_10250</name>
</gene>